<name>A0ACC1HPP8_9FUNG</name>
<gene>
    <name evidence="1" type="ORF">EV182_006856</name>
</gene>
<evidence type="ECO:0000313" key="2">
    <source>
        <dbReference type="Proteomes" id="UP001145114"/>
    </source>
</evidence>
<keyword evidence="2" id="KW-1185">Reference proteome</keyword>
<protein>
    <submittedName>
        <fullName evidence="1">Uncharacterized protein</fullName>
    </submittedName>
</protein>
<reference evidence="1" key="1">
    <citation type="submission" date="2022-06" db="EMBL/GenBank/DDBJ databases">
        <title>Phylogenomic reconstructions and comparative analyses of Kickxellomycotina fungi.</title>
        <authorList>
            <person name="Reynolds N.K."/>
            <person name="Stajich J.E."/>
            <person name="Barry K."/>
            <person name="Grigoriev I.V."/>
            <person name="Crous P."/>
            <person name="Smith M.E."/>
        </authorList>
    </citation>
    <scope>NUCLEOTIDE SEQUENCE</scope>
    <source>
        <strain evidence="1">RSA 2271</strain>
    </source>
</reference>
<accession>A0ACC1HPP8</accession>
<sequence length="295" mass="32119">MTIRELDGMLDRTIGPSTTRATGQVDASATPARGPGQVSTNFVTPTPRLPVAGMTMTAMQSLSDPFAPAPTPMQQRMSGLGGLSVYHTASPGLRPAGGSDSRKAHKSHFGDYGYLDPDEVIHKFNITTELPYYIENMRRWFSKYLLAPLAKQIDETDTLLKENELGHLTCLLAMSDDPVTLLNSTNTPTPSTIATTARSLFGSSVVQQQPAAAIPSTLQDMAKDYPKSPITKLRLSLECYLSVPGFNNSNVRAYIINRIRELNRGDTLSDYTWDGGSTSQDGLHWKSSIHPSDGQ</sequence>
<comment type="caution">
    <text evidence="1">The sequence shown here is derived from an EMBL/GenBank/DDBJ whole genome shotgun (WGS) entry which is preliminary data.</text>
</comment>
<evidence type="ECO:0000313" key="1">
    <source>
        <dbReference type="EMBL" id="KAJ1677108.1"/>
    </source>
</evidence>
<feature type="non-terminal residue" evidence="1">
    <location>
        <position position="295"/>
    </location>
</feature>
<dbReference type="Proteomes" id="UP001145114">
    <property type="component" value="Unassembled WGS sequence"/>
</dbReference>
<dbReference type="EMBL" id="JAMZIH010002968">
    <property type="protein sequence ID" value="KAJ1677108.1"/>
    <property type="molecule type" value="Genomic_DNA"/>
</dbReference>
<organism evidence="1 2">
    <name type="scientific">Spiromyces aspiralis</name>
    <dbReference type="NCBI Taxonomy" id="68401"/>
    <lineage>
        <taxon>Eukaryota</taxon>
        <taxon>Fungi</taxon>
        <taxon>Fungi incertae sedis</taxon>
        <taxon>Zoopagomycota</taxon>
        <taxon>Kickxellomycotina</taxon>
        <taxon>Kickxellomycetes</taxon>
        <taxon>Kickxellales</taxon>
        <taxon>Kickxellaceae</taxon>
        <taxon>Spiromyces</taxon>
    </lineage>
</organism>
<proteinExistence type="predicted"/>